<dbReference type="GO" id="GO:0000118">
    <property type="term" value="C:histone deacetylase complex"/>
    <property type="evidence" value="ECO:0007669"/>
    <property type="project" value="TreeGrafter"/>
</dbReference>
<evidence type="ECO:0000256" key="3">
    <source>
        <dbReference type="ARBA" id="ARBA00012111"/>
    </source>
</evidence>
<evidence type="ECO:0000256" key="8">
    <source>
        <dbReference type="ARBA" id="ARBA00023163"/>
    </source>
</evidence>
<comment type="similarity">
    <text evidence="2">Belongs to the histone deacetylase family. HD type 2 subfamily.</text>
</comment>
<dbReference type="InterPro" id="IPR000286">
    <property type="entry name" value="HDACs"/>
</dbReference>
<feature type="compositionally biased region" description="Low complexity" evidence="10">
    <location>
        <begin position="208"/>
        <end position="226"/>
    </location>
</feature>
<dbReference type="PRINTS" id="PR01270">
    <property type="entry name" value="HDASUPER"/>
</dbReference>
<dbReference type="OrthoDB" id="424012at2759"/>
<dbReference type="Gene3D" id="3.40.800.20">
    <property type="entry name" value="Histone deacetylase domain"/>
    <property type="match status" value="2"/>
</dbReference>
<dbReference type="PANTHER" id="PTHR10625">
    <property type="entry name" value="HISTONE DEACETYLASE HDAC1-RELATED"/>
    <property type="match status" value="1"/>
</dbReference>
<evidence type="ECO:0000256" key="6">
    <source>
        <dbReference type="ARBA" id="ARBA00022853"/>
    </source>
</evidence>
<feature type="domain" description="Histone deacetylase" evidence="11">
    <location>
        <begin position="110"/>
        <end position="558"/>
    </location>
</feature>
<keyword evidence="8" id="KW-0804">Transcription</keyword>
<proteinExistence type="inferred from homology"/>
<evidence type="ECO:0000256" key="7">
    <source>
        <dbReference type="ARBA" id="ARBA00023015"/>
    </source>
</evidence>
<feature type="compositionally biased region" description="Low complexity" evidence="10">
    <location>
        <begin position="180"/>
        <end position="201"/>
    </location>
</feature>
<evidence type="ECO:0000256" key="5">
    <source>
        <dbReference type="ARBA" id="ARBA00022801"/>
    </source>
</evidence>
<accession>A0A077W6V8</accession>
<evidence type="ECO:0000256" key="10">
    <source>
        <dbReference type="SAM" id="MobiDB-lite"/>
    </source>
</evidence>
<sequence length="645" mass="71830">MDDGTKEWYCARVVTIQQEDNGDTPWIFVHYEGWDASHADWVNHESIRCDGTMRLQYGPKGKESDASWKDYRTFYNSKEAEMYVKHHTGLVQDPRMLWHTCPCHSKRANHPERPERIGSILQALHVNRLLRFFQRIHAREATLEELALVHMHSHVRNYCPPIKHHSSSSPAPDIIESNASSPRTTSSTATTSTSSTHPPTSIQALLNPTTPSPATSRASSPTITIPSQPPSPSSPSKEKDLTSSPAVVRRTHGVEGGEVVKVDRNHIKQQQRKFSTAAAAAAAMNQDYHHLSDKTLNMVTPPGLIYQMTCGELGIAVDTPFHPLYSTISARVAAGALLELVDHVVEGTLHNGFALIRPPGHHAEDDGAMGFCFFNNVAVAVASTLRKHSDKIKKVLIIDWDIHHGNGTQKIFYDNPNVLYISLHRWENGNFYPFSGSPDECGQGEGLGRNVNIAFNTPDDKCKPMGDVELVAAFYHLVLPIARQFAPDMVFVSAGFDAAEGHPENIGGYQVTPRGFALLTKMTKELAEQVCDGRLVLSLEGGYELEPLAKSVAASVAQLLPAPLVPEDQLEYEESLNTIKPNRGAVDSLKRVANVQRHYWDLPEEFTSPEFRFMLPEEWRARDNFATRPRRSVKPVKPPRNIEGY</sequence>
<evidence type="ECO:0000259" key="11">
    <source>
        <dbReference type="Pfam" id="PF00850"/>
    </source>
</evidence>
<keyword evidence="4" id="KW-0678">Repressor</keyword>
<reference evidence="12" key="1">
    <citation type="journal article" date="2014" name="Genome Announc.">
        <title>De novo whole-genome sequence and genome annotation of Lichtheimia ramosa.</title>
        <authorList>
            <person name="Linde J."/>
            <person name="Schwartze V."/>
            <person name="Binder U."/>
            <person name="Lass-Florl C."/>
            <person name="Voigt K."/>
            <person name="Horn F."/>
        </authorList>
    </citation>
    <scope>NUCLEOTIDE SEQUENCE</scope>
    <source>
        <strain evidence="12">JMRC FSU:6197</strain>
    </source>
</reference>
<keyword evidence="5" id="KW-0378">Hydrolase</keyword>
<dbReference type="SUPFAM" id="SSF54160">
    <property type="entry name" value="Chromo domain-like"/>
    <property type="match status" value="1"/>
</dbReference>
<dbReference type="PANTHER" id="PTHR10625:SF5">
    <property type="entry name" value="HISTONE DEACETYLASE"/>
    <property type="match status" value="1"/>
</dbReference>
<dbReference type="EMBL" id="LK023313">
    <property type="protein sequence ID" value="CDS03167.1"/>
    <property type="molecule type" value="Genomic_DNA"/>
</dbReference>
<dbReference type="InterPro" id="IPR016197">
    <property type="entry name" value="Chromo-like_dom_sf"/>
</dbReference>
<keyword evidence="9" id="KW-0539">Nucleus</keyword>
<evidence type="ECO:0000313" key="12">
    <source>
        <dbReference type="EMBL" id="CDS03167.1"/>
    </source>
</evidence>
<keyword evidence="7" id="KW-0805">Transcription regulation</keyword>
<evidence type="ECO:0000256" key="4">
    <source>
        <dbReference type="ARBA" id="ARBA00022491"/>
    </source>
</evidence>
<evidence type="ECO:0000256" key="2">
    <source>
        <dbReference type="ARBA" id="ARBA00007738"/>
    </source>
</evidence>
<name>A0A077W6V8_9FUNG</name>
<dbReference type="InterPro" id="IPR037138">
    <property type="entry name" value="His_deacetylse_dom_sf"/>
</dbReference>
<evidence type="ECO:0000256" key="9">
    <source>
        <dbReference type="ARBA" id="ARBA00023242"/>
    </source>
</evidence>
<dbReference type="InterPro" id="IPR023696">
    <property type="entry name" value="Ureohydrolase_dom_sf"/>
</dbReference>
<dbReference type="Pfam" id="PF00850">
    <property type="entry name" value="Hist_deacetyl"/>
    <property type="match status" value="1"/>
</dbReference>
<dbReference type="InterPro" id="IPR023801">
    <property type="entry name" value="His_deacetylse_dom"/>
</dbReference>
<dbReference type="GO" id="GO:0040029">
    <property type="term" value="P:epigenetic regulation of gene expression"/>
    <property type="evidence" value="ECO:0007669"/>
    <property type="project" value="TreeGrafter"/>
</dbReference>
<dbReference type="EC" id="3.5.1.98" evidence="3"/>
<organism evidence="12">
    <name type="scientific">Lichtheimia ramosa</name>
    <dbReference type="NCBI Taxonomy" id="688394"/>
    <lineage>
        <taxon>Eukaryota</taxon>
        <taxon>Fungi</taxon>
        <taxon>Fungi incertae sedis</taxon>
        <taxon>Mucoromycota</taxon>
        <taxon>Mucoromycotina</taxon>
        <taxon>Mucoromycetes</taxon>
        <taxon>Mucorales</taxon>
        <taxon>Lichtheimiaceae</taxon>
        <taxon>Lichtheimia</taxon>
    </lineage>
</organism>
<dbReference type="AlphaFoldDB" id="A0A077W6V8"/>
<feature type="region of interest" description="Disordered" evidence="10">
    <location>
        <begin position="161"/>
        <end position="256"/>
    </location>
</feature>
<evidence type="ECO:0000256" key="1">
    <source>
        <dbReference type="ARBA" id="ARBA00004123"/>
    </source>
</evidence>
<protein>
    <recommendedName>
        <fullName evidence="3">histone deacetylase</fullName>
        <ecNumber evidence="3">3.5.1.98</ecNumber>
    </recommendedName>
</protein>
<keyword evidence="6" id="KW-0156">Chromatin regulator</keyword>
<dbReference type="GO" id="GO:0141221">
    <property type="term" value="F:histone deacetylase activity, hydrolytic mechanism"/>
    <property type="evidence" value="ECO:0007669"/>
    <property type="project" value="UniProtKB-EC"/>
</dbReference>
<comment type="subcellular location">
    <subcellularLocation>
        <location evidence="1">Nucleus</location>
    </subcellularLocation>
</comment>
<dbReference type="Gene3D" id="2.30.30.140">
    <property type="match status" value="1"/>
</dbReference>
<gene>
    <name evidence="12" type="ORF">LRAMOSA00569</name>
</gene>
<dbReference type="SUPFAM" id="SSF52768">
    <property type="entry name" value="Arginase/deacetylase"/>
    <property type="match status" value="1"/>
</dbReference>